<gene>
    <name evidence="1" type="ORF">JWS13_36730</name>
</gene>
<dbReference type="InterPro" id="IPR035069">
    <property type="entry name" value="TTHA1013/TTHA0281-like"/>
</dbReference>
<name>A0A974WAU0_9NOCA</name>
<organism evidence="1 2">
    <name type="scientific">Rhodococcus pseudokoreensis</name>
    <dbReference type="NCBI Taxonomy" id="2811421"/>
    <lineage>
        <taxon>Bacteria</taxon>
        <taxon>Bacillati</taxon>
        <taxon>Actinomycetota</taxon>
        <taxon>Actinomycetes</taxon>
        <taxon>Mycobacteriales</taxon>
        <taxon>Nocardiaceae</taxon>
        <taxon>Rhodococcus</taxon>
    </lineage>
</organism>
<sequence>MPANDIRDWLYEPVGVLTTSSHESEDGEWVRVAEYLDIPGCVAAAGTAEEAVAAVEQLKQQYLVRRDS</sequence>
<reference evidence="1 2" key="1">
    <citation type="journal article" date="2021" name="Microbiol. Resour. Announc.">
        <title>Complete Genome Sequences of Two Rhodococcus sp. Strains with Large and Linear Chromosomes, Isolated from Apple Rhizosphere.</title>
        <authorList>
            <person name="Benning S."/>
            <person name="Brugnone N."/>
            <person name="Siani R."/>
            <person name="Kublik S."/>
            <person name="Schloter M."/>
            <person name="Rad V."/>
        </authorList>
    </citation>
    <scope>NUCLEOTIDE SEQUENCE [LARGE SCALE GENOMIC DNA]</scope>
    <source>
        <strain evidence="1 2">R79</strain>
    </source>
</reference>
<accession>A0A974WAU0</accession>
<evidence type="ECO:0000313" key="2">
    <source>
        <dbReference type="Proteomes" id="UP000662986"/>
    </source>
</evidence>
<dbReference type="SUPFAM" id="SSF143100">
    <property type="entry name" value="TTHA1013/TTHA0281-like"/>
    <property type="match status" value="1"/>
</dbReference>
<evidence type="ECO:0008006" key="3">
    <source>
        <dbReference type="Google" id="ProtNLM"/>
    </source>
</evidence>
<dbReference type="EMBL" id="CP070619">
    <property type="protein sequence ID" value="QSE93755.1"/>
    <property type="molecule type" value="Genomic_DNA"/>
</dbReference>
<protein>
    <recommendedName>
        <fullName evidence="3">HicB_like antitoxin of toxin-antitoxin system</fullName>
    </recommendedName>
</protein>
<proteinExistence type="predicted"/>
<keyword evidence="2" id="KW-1185">Reference proteome</keyword>
<dbReference type="RefSeq" id="WP_206010239.1">
    <property type="nucleotide sequence ID" value="NZ_CP070619.1"/>
</dbReference>
<reference evidence="1 2" key="2">
    <citation type="journal article" date="2022" name="Arch. Microbiol.">
        <title>Rhodococcus pseudokoreensis sp. nov. isolated from the rhizosphere of young M26 apple rootstocks.</title>
        <authorList>
            <person name="Kampfer P."/>
            <person name="Glaeser S.P."/>
            <person name="Blom J."/>
            <person name="Wolf J."/>
            <person name="Benning S."/>
            <person name="Schloter M."/>
            <person name="Neumann-Schaal M."/>
        </authorList>
    </citation>
    <scope>NUCLEOTIDE SEQUENCE [LARGE SCALE GENOMIC DNA]</scope>
    <source>
        <strain evidence="1 2">R79</strain>
    </source>
</reference>
<dbReference type="Proteomes" id="UP000662986">
    <property type="component" value="Chromosome"/>
</dbReference>
<evidence type="ECO:0000313" key="1">
    <source>
        <dbReference type="EMBL" id="QSE93755.1"/>
    </source>
</evidence>